<keyword evidence="2" id="KW-1185">Reference proteome</keyword>
<organism evidence="1 2">
    <name type="scientific">Ewingella americana</name>
    <dbReference type="NCBI Taxonomy" id="41202"/>
    <lineage>
        <taxon>Bacteria</taxon>
        <taxon>Pseudomonadati</taxon>
        <taxon>Pseudomonadota</taxon>
        <taxon>Gammaproteobacteria</taxon>
        <taxon>Enterobacterales</taxon>
        <taxon>Yersiniaceae</taxon>
        <taxon>Ewingella</taxon>
    </lineage>
</organism>
<gene>
    <name evidence="1" type="ORF">EAH77_05570</name>
</gene>
<evidence type="ECO:0000313" key="1">
    <source>
        <dbReference type="EMBL" id="TPG64285.1"/>
    </source>
</evidence>
<dbReference type="Proteomes" id="UP000317663">
    <property type="component" value="Unassembled WGS sequence"/>
</dbReference>
<dbReference type="RefSeq" id="WP_140470794.1">
    <property type="nucleotide sequence ID" value="NZ_RCZD01000002.1"/>
</dbReference>
<sequence length="160" mass="18398">MSEYTYPRSTPAANWQSDALQLVAAGRWEEVLTLWVQQATPRALSLWLLERLREIEPPAFALLLTEMHRWNTHPEEKLRWQIFHHAEILGFDTPAGALALSLFWSEGSMSPEGLEPIYPEPHLSAEMRRCVLLMLATRNTDTPAEGTRHLLAQWNNQEKA</sequence>
<proteinExistence type="predicted"/>
<evidence type="ECO:0000313" key="2">
    <source>
        <dbReference type="Proteomes" id="UP000317663"/>
    </source>
</evidence>
<dbReference type="Pfam" id="PF22011">
    <property type="entry name" value="DUF6931"/>
    <property type="match status" value="1"/>
</dbReference>
<protein>
    <submittedName>
        <fullName evidence="1">Uncharacterized protein</fullName>
    </submittedName>
</protein>
<dbReference type="AlphaFoldDB" id="A0A502GRF7"/>
<comment type="caution">
    <text evidence="1">The sequence shown here is derived from an EMBL/GenBank/DDBJ whole genome shotgun (WGS) entry which is preliminary data.</text>
</comment>
<accession>A0A502GRF7</accession>
<dbReference type="OrthoDB" id="6453802at2"/>
<reference evidence="1 2" key="1">
    <citation type="journal article" date="2019" name="Environ. Microbiol.">
        <title>Species interactions and distinct microbial communities in high Arctic permafrost affected cryosols are associated with the CH4 and CO2 gas fluxes.</title>
        <authorList>
            <person name="Altshuler I."/>
            <person name="Hamel J."/>
            <person name="Turney S."/>
            <person name="Magnuson E."/>
            <person name="Levesque R."/>
            <person name="Greer C."/>
            <person name="Whyte L.G."/>
        </authorList>
    </citation>
    <scope>NUCLEOTIDE SEQUENCE [LARGE SCALE GENOMIC DNA]</scope>
    <source>
        <strain evidence="1 2">E4</strain>
    </source>
</reference>
<dbReference type="EMBL" id="RCZD01000002">
    <property type="protein sequence ID" value="TPG64285.1"/>
    <property type="molecule type" value="Genomic_DNA"/>
</dbReference>
<name>A0A502GRF7_9GAMM</name>
<dbReference type="InterPro" id="IPR053855">
    <property type="entry name" value="DUF6931"/>
</dbReference>